<accession>A0A5C6RMM3</accession>
<dbReference type="Proteomes" id="UP000321580">
    <property type="component" value="Unassembled WGS sequence"/>
</dbReference>
<organism evidence="4 5">
    <name type="scientific">Phaeodactylibacter luteus</name>
    <dbReference type="NCBI Taxonomy" id="1564516"/>
    <lineage>
        <taxon>Bacteria</taxon>
        <taxon>Pseudomonadati</taxon>
        <taxon>Bacteroidota</taxon>
        <taxon>Saprospiria</taxon>
        <taxon>Saprospirales</taxon>
        <taxon>Haliscomenobacteraceae</taxon>
        <taxon>Phaeodactylibacter</taxon>
    </lineage>
</organism>
<dbReference type="OrthoDB" id="9815002at2"/>
<evidence type="ECO:0000256" key="2">
    <source>
        <dbReference type="SAM" id="SignalP"/>
    </source>
</evidence>
<evidence type="ECO:0000313" key="4">
    <source>
        <dbReference type="EMBL" id="TXB63214.1"/>
    </source>
</evidence>
<sequence>MRTLHQILPLLCLSALLSAKPAELSVEVPQRLLQQEVPFEAAYTPEVAEAISRYLGRGRRATEHMLGRAEHLLPLFEHYLKKHGAPDALKYLPLLESRLRPQAHSPAGAAGYWQFMPATARGFGLEVGAEIDERLDPFYATETAVRYLVRLHQQFGDWGLALAAYNCGPGRVRRALRQSGCTDYWSIQHLLPRQTRLYIPRLIATIYIGEHYREHGLQPNARQQQPVKAFRVLLGLDLEAIAQACKLSTENLLALNPSLKTTWLPAREKPYHLVLPAAAVPGFQDYIQKKARTARPDAVMAAQFTAWQPAEG</sequence>
<dbReference type="SUPFAM" id="SSF53955">
    <property type="entry name" value="Lysozyme-like"/>
    <property type="match status" value="1"/>
</dbReference>
<dbReference type="InterPro" id="IPR023346">
    <property type="entry name" value="Lysozyme-like_dom_sf"/>
</dbReference>
<feature type="chain" id="PRO_5023025225" evidence="2">
    <location>
        <begin position="22"/>
        <end position="312"/>
    </location>
</feature>
<dbReference type="CDD" id="cd16894">
    <property type="entry name" value="MltD-like"/>
    <property type="match status" value="1"/>
</dbReference>
<evidence type="ECO:0000313" key="5">
    <source>
        <dbReference type="Proteomes" id="UP000321580"/>
    </source>
</evidence>
<keyword evidence="2" id="KW-0732">Signal</keyword>
<dbReference type="Pfam" id="PF01464">
    <property type="entry name" value="SLT"/>
    <property type="match status" value="1"/>
</dbReference>
<feature type="signal peptide" evidence="2">
    <location>
        <begin position="1"/>
        <end position="21"/>
    </location>
</feature>
<feature type="domain" description="Transglycosylase SLT" evidence="3">
    <location>
        <begin position="80"/>
        <end position="185"/>
    </location>
</feature>
<dbReference type="RefSeq" id="WP_147167469.1">
    <property type="nucleotide sequence ID" value="NZ_VOOR01000018.1"/>
</dbReference>
<dbReference type="AlphaFoldDB" id="A0A5C6RMM3"/>
<dbReference type="PANTHER" id="PTHR37423:SF2">
    <property type="entry name" value="MEMBRANE-BOUND LYTIC MUREIN TRANSGLYCOSYLASE C"/>
    <property type="match status" value="1"/>
</dbReference>
<dbReference type="InterPro" id="IPR008258">
    <property type="entry name" value="Transglycosylase_SLT_dom_1"/>
</dbReference>
<name>A0A5C6RMM3_9BACT</name>
<dbReference type="Gene3D" id="1.10.530.10">
    <property type="match status" value="1"/>
</dbReference>
<gene>
    <name evidence="4" type="ORF">FRY97_10420</name>
</gene>
<dbReference type="EMBL" id="VOOR01000018">
    <property type="protein sequence ID" value="TXB63214.1"/>
    <property type="molecule type" value="Genomic_DNA"/>
</dbReference>
<dbReference type="PANTHER" id="PTHR37423">
    <property type="entry name" value="SOLUBLE LYTIC MUREIN TRANSGLYCOSYLASE-RELATED"/>
    <property type="match status" value="1"/>
</dbReference>
<evidence type="ECO:0000256" key="1">
    <source>
        <dbReference type="ARBA" id="ARBA00007734"/>
    </source>
</evidence>
<protein>
    <submittedName>
        <fullName evidence="4">Lytic transglycosylase domain-containing protein</fullName>
    </submittedName>
</protein>
<comment type="similarity">
    <text evidence="1">Belongs to the transglycosylase Slt family.</text>
</comment>
<comment type="caution">
    <text evidence="4">The sequence shown here is derived from an EMBL/GenBank/DDBJ whole genome shotgun (WGS) entry which is preliminary data.</text>
</comment>
<reference evidence="4 5" key="1">
    <citation type="submission" date="2019-08" db="EMBL/GenBank/DDBJ databases">
        <title>Genome of Phaeodactylibacter luteus.</title>
        <authorList>
            <person name="Bowman J.P."/>
        </authorList>
    </citation>
    <scope>NUCLEOTIDE SEQUENCE [LARGE SCALE GENOMIC DNA]</scope>
    <source>
        <strain evidence="4 5">KCTC 42180</strain>
    </source>
</reference>
<keyword evidence="5" id="KW-1185">Reference proteome</keyword>
<evidence type="ECO:0000259" key="3">
    <source>
        <dbReference type="Pfam" id="PF01464"/>
    </source>
</evidence>
<proteinExistence type="inferred from homology"/>